<name>A0AAV9AQM1_ACOGR</name>
<proteinExistence type="predicted"/>
<comment type="caution">
    <text evidence="2">The sequence shown here is derived from an EMBL/GenBank/DDBJ whole genome shotgun (WGS) entry which is preliminary data.</text>
</comment>
<gene>
    <name evidence="2" type="ORF">QJS04_geneDACA015631</name>
</gene>
<feature type="compositionally biased region" description="Polar residues" evidence="1">
    <location>
        <begin position="74"/>
        <end position="87"/>
    </location>
</feature>
<accession>A0AAV9AQM1</accession>
<dbReference type="EMBL" id="JAUJYN010000007">
    <property type="protein sequence ID" value="KAK1266486.1"/>
    <property type="molecule type" value="Genomic_DNA"/>
</dbReference>
<reference evidence="2" key="1">
    <citation type="journal article" date="2023" name="Nat. Commun.">
        <title>Diploid and tetraploid genomes of Acorus and the evolution of monocots.</title>
        <authorList>
            <person name="Ma L."/>
            <person name="Liu K.W."/>
            <person name="Li Z."/>
            <person name="Hsiao Y.Y."/>
            <person name="Qi Y."/>
            <person name="Fu T."/>
            <person name="Tang G.D."/>
            <person name="Zhang D."/>
            <person name="Sun W.H."/>
            <person name="Liu D.K."/>
            <person name="Li Y."/>
            <person name="Chen G.Z."/>
            <person name="Liu X.D."/>
            <person name="Liao X.Y."/>
            <person name="Jiang Y.T."/>
            <person name="Yu X."/>
            <person name="Hao Y."/>
            <person name="Huang J."/>
            <person name="Zhao X.W."/>
            <person name="Ke S."/>
            <person name="Chen Y.Y."/>
            <person name="Wu W.L."/>
            <person name="Hsu J.L."/>
            <person name="Lin Y.F."/>
            <person name="Huang M.D."/>
            <person name="Li C.Y."/>
            <person name="Huang L."/>
            <person name="Wang Z.W."/>
            <person name="Zhao X."/>
            <person name="Zhong W.Y."/>
            <person name="Peng D.H."/>
            <person name="Ahmad S."/>
            <person name="Lan S."/>
            <person name="Zhang J.S."/>
            <person name="Tsai W.C."/>
            <person name="Van de Peer Y."/>
            <person name="Liu Z.J."/>
        </authorList>
    </citation>
    <scope>NUCLEOTIDE SEQUENCE</scope>
    <source>
        <strain evidence="2">SCP</strain>
    </source>
</reference>
<evidence type="ECO:0000256" key="1">
    <source>
        <dbReference type="SAM" id="MobiDB-lite"/>
    </source>
</evidence>
<dbReference type="Proteomes" id="UP001179952">
    <property type="component" value="Unassembled WGS sequence"/>
</dbReference>
<sequence length="119" mass="12471">MGSNEQTIRGTQNSWICMNVEASGVEHQGHATIGAFKSQSSMGYSSINIQTVGAQTNMGGVSLNVGEILTNATSQQIGSSSQATRRGSSLGVRPPRSGIFKTPGEREKCQARRGGRGSI</sequence>
<organism evidence="2 3">
    <name type="scientific">Acorus gramineus</name>
    <name type="common">Dwarf sweet flag</name>
    <dbReference type="NCBI Taxonomy" id="55184"/>
    <lineage>
        <taxon>Eukaryota</taxon>
        <taxon>Viridiplantae</taxon>
        <taxon>Streptophyta</taxon>
        <taxon>Embryophyta</taxon>
        <taxon>Tracheophyta</taxon>
        <taxon>Spermatophyta</taxon>
        <taxon>Magnoliopsida</taxon>
        <taxon>Liliopsida</taxon>
        <taxon>Acoraceae</taxon>
        <taxon>Acorus</taxon>
    </lineage>
</organism>
<dbReference type="AlphaFoldDB" id="A0AAV9AQM1"/>
<feature type="region of interest" description="Disordered" evidence="1">
    <location>
        <begin position="74"/>
        <end position="119"/>
    </location>
</feature>
<keyword evidence="3" id="KW-1185">Reference proteome</keyword>
<evidence type="ECO:0000313" key="2">
    <source>
        <dbReference type="EMBL" id="KAK1266486.1"/>
    </source>
</evidence>
<evidence type="ECO:0000313" key="3">
    <source>
        <dbReference type="Proteomes" id="UP001179952"/>
    </source>
</evidence>
<protein>
    <submittedName>
        <fullName evidence="2">Uncharacterized protein</fullName>
    </submittedName>
</protein>
<reference evidence="2" key="2">
    <citation type="submission" date="2023-06" db="EMBL/GenBank/DDBJ databases">
        <authorList>
            <person name="Ma L."/>
            <person name="Liu K.-W."/>
            <person name="Li Z."/>
            <person name="Hsiao Y.-Y."/>
            <person name="Qi Y."/>
            <person name="Fu T."/>
            <person name="Tang G."/>
            <person name="Zhang D."/>
            <person name="Sun W.-H."/>
            <person name="Liu D.-K."/>
            <person name="Li Y."/>
            <person name="Chen G.-Z."/>
            <person name="Liu X.-D."/>
            <person name="Liao X.-Y."/>
            <person name="Jiang Y.-T."/>
            <person name="Yu X."/>
            <person name="Hao Y."/>
            <person name="Huang J."/>
            <person name="Zhao X.-W."/>
            <person name="Ke S."/>
            <person name="Chen Y.-Y."/>
            <person name="Wu W.-L."/>
            <person name="Hsu J.-L."/>
            <person name="Lin Y.-F."/>
            <person name="Huang M.-D."/>
            <person name="Li C.-Y."/>
            <person name="Huang L."/>
            <person name="Wang Z.-W."/>
            <person name="Zhao X."/>
            <person name="Zhong W.-Y."/>
            <person name="Peng D.-H."/>
            <person name="Ahmad S."/>
            <person name="Lan S."/>
            <person name="Zhang J.-S."/>
            <person name="Tsai W.-C."/>
            <person name="Van De Peer Y."/>
            <person name="Liu Z.-J."/>
        </authorList>
    </citation>
    <scope>NUCLEOTIDE SEQUENCE</scope>
    <source>
        <strain evidence="2">SCP</strain>
        <tissue evidence="2">Leaves</tissue>
    </source>
</reference>